<comment type="caution">
    <text evidence="4">The sequence shown here is derived from an EMBL/GenBank/DDBJ whole genome shotgun (WGS) entry which is preliminary data.</text>
</comment>
<dbReference type="EMBL" id="JANF02000089">
    <property type="protein sequence ID" value="KER34933.1"/>
    <property type="molecule type" value="Genomic_DNA"/>
</dbReference>
<proteinExistence type="inferred from homology"/>
<dbReference type="RefSeq" id="WP_020819535.1">
    <property type="nucleotide sequence ID" value="NZ_JANF02000089.1"/>
</dbReference>
<dbReference type="Gene3D" id="3.40.50.720">
    <property type="entry name" value="NAD(P)-binding Rossmann-like Domain"/>
    <property type="match status" value="1"/>
</dbReference>
<evidence type="ECO:0000256" key="2">
    <source>
        <dbReference type="ARBA" id="ARBA00023002"/>
    </source>
</evidence>
<evidence type="ECO:0000256" key="3">
    <source>
        <dbReference type="ARBA" id="ARBA00051383"/>
    </source>
</evidence>
<dbReference type="PRINTS" id="PR00081">
    <property type="entry name" value="GDHRDH"/>
</dbReference>
<comment type="catalytic activity">
    <reaction evidence="3">
        <text>2,5-dichlorocyclohexa-2,5-dien-1,4-diol + NAD(+) = 2,5-dichlorohydroquinone + NADH + H(+)</text>
        <dbReference type="Rhea" id="RHEA:15741"/>
        <dbReference type="ChEBI" id="CHEBI:15378"/>
        <dbReference type="ChEBI" id="CHEBI:27545"/>
        <dbReference type="ChEBI" id="CHEBI:28975"/>
        <dbReference type="ChEBI" id="CHEBI:57540"/>
        <dbReference type="ChEBI" id="CHEBI:57945"/>
    </reaction>
</comment>
<reference evidence="4 5" key="1">
    <citation type="submission" date="2014-05" db="EMBL/GenBank/DDBJ databases">
        <title>Genome Announcement of Sphingobium lucknowense F2.</title>
        <authorList>
            <person name="Lal R."/>
            <person name="Negi V."/>
            <person name="Lata P."/>
            <person name="Sangwan N."/>
            <person name="Gupta S.K."/>
            <person name="Rao D.L.N."/>
            <person name="Das S."/>
        </authorList>
    </citation>
    <scope>NUCLEOTIDE SEQUENCE [LARGE SCALE GENOMIC DNA]</scope>
    <source>
        <strain evidence="4 5">F2</strain>
    </source>
</reference>
<dbReference type="AlphaFoldDB" id="A0A8E0WQ84"/>
<sequence length="251" mass="25217">MAGLADKSVLVTGGGSGIGRATALLLAGAGAKVTVADVNHAAAQAVADEILAGGGVAQGIVADVASEADVRAMVDAAVRSFGLLHGAANVAGVPWKGVPTHELALEDWDRCQAVNARGLFLCNKYEIAAMLEAGGGSIVNVLSSAAVAAFENGVEYCASKAGGLGLTRGAAVEYGGKGIRINAVLPGATLTPMLEGAMGDGEYREWAMNQHPLKRFGQPGEIGNAVRWLLSDEASFVTGAAFTIDGGLTAV</sequence>
<name>A0A8E0WQ84_9SPHN</name>
<dbReference type="SUPFAM" id="SSF51735">
    <property type="entry name" value="NAD(P)-binding Rossmann-fold domains"/>
    <property type="match status" value="1"/>
</dbReference>
<dbReference type="InterPro" id="IPR020904">
    <property type="entry name" value="Sc_DH/Rdtase_CS"/>
</dbReference>
<comment type="similarity">
    <text evidence="1">Belongs to the short-chain dehydrogenases/reductases (SDR) family.</text>
</comment>
<dbReference type="CDD" id="cd05233">
    <property type="entry name" value="SDR_c"/>
    <property type="match status" value="1"/>
</dbReference>
<evidence type="ECO:0000313" key="5">
    <source>
        <dbReference type="Proteomes" id="UP000028135"/>
    </source>
</evidence>
<organism evidence="4 5">
    <name type="scientific">Sphingobium indicum F2</name>
    <dbReference type="NCBI Taxonomy" id="1450518"/>
    <lineage>
        <taxon>Bacteria</taxon>
        <taxon>Pseudomonadati</taxon>
        <taxon>Pseudomonadota</taxon>
        <taxon>Alphaproteobacteria</taxon>
        <taxon>Sphingomonadales</taxon>
        <taxon>Sphingomonadaceae</taxon>
        <taxon>Sphingobium</taxon>
    </lineage>
</organism>
<dbReference type="Pfam" id="PF13561">
    <property type="entry name" value="adh_short_C2"/>
    <property type="match status" value="1"/>
</dbReference>
<protein>
    <submittedName>
        <fullName evidence="4">Linc-like SDR-family protein</fullName>
    </submittedName>
</protein>
<dbReference type="GO" id="GO:0016491">
    <property type="term" value="F:oxidoreductase activity"/>
    <property type="evidence" value="ECO:0007669"/>
    <property type="project" value="UniProtKB-KW"/>
</dbReference>
<dbReference type="PANTHER" id="PTHR24321">
    <property type="entry name" value="DEHYDROGENASES, SHORT CHAIN"/>
    <property type="match status" value="1"/>
</dbReference>
<dbReference type="PROSITE" id="PS00061">
    <property type="entry name" value="ADH_SHORT"/>
    <property type="match status" value="1"/>
</dbReference>
<evidence type="ECO:0000256" key="1">
    <source>
        <dbReference type="ARBA" id="ARBA00006484"/>
    </source>
</evidence>
<dbReference type="Proteomes" id="UP000028135">
    <property type="component" value="Unassembled WGS sequence"/>
</dbReference>
<dbReference type="PANTHER" id="PTHR24321:SF8">
    <property type="entry name" value="ESTRADIOL 17-BETA-DEHYDROGENASE 8-RELATED"/>
    <property type="match status" value="1"/>
</dbReference>
<dbReference type="PRINTS" id="PR00080">
    <property type="entry name" value="SDRFAMILY"/>
</dbReference>
<keyword evidence="2" id="KW-0560">Oxidoreductase</keyword>
<dbReference type="InterPro" id="IPR002347">
    <property type="entry name" value="SDR_fam"/>
</dbReference>
<dbReference type="FunFam" id="3.40.50.720:FF:000084">
    <property type="entry name" value="Short-chain dehydrogenase reductase"/>
    <property type="match status" value="1"/>
</dbReference>
<dbReference type="InterPro" id="IPR036291">
    <property type="entry name" value="NAD(P)-bd_dom_sf"/>
</dbReference>
<gene>
    <name evidence="4" type="ORF">AL00_18700</name>
</gene>
<accession>A0A8E0WQ84</accession>
<evidence type="ECO:0000313" key="4">
    <source>
        <dbReference type="EMBL" id="KER34933.1"/>
    </source>
</evidence>